<dbReference type="InterPro" id="IPR036047">
    <property type="entry name" value="F-box-like_dom_sf"/>
</dbReference>
<dbReference type="SMART" id="SM00256">
    <property type="entry name" value="FBOX"/>
    <property type="match status" value="1"/>
</dbReference>
<dbReference type="Pfam" id="PF00646">
    <property type="entry name" value="F-box"/>
    <property type="match status" value="1"/>
</dbReference>
<dbReference type="Gene3D" id="1.20.1280.50">
    <property type="match status" value="1"/>
</dbReference>
<evidence type="ECO:0000313" key="1">
    <source>
        <dbReference type="EnsemblPlants" id="EMT12837"/>
    </source>
</evidence>
<dbReference type="SUPFAM" id="SSF81383">
    <property type="entry name" value="F-box domain"/>
    <property type="match status" value="1"/>
</dbReference>
<proteinExistence type="predicted"/>
<accession>R7W184</accession>
<organism evidence="1">
    <name type="scientific">Aegilops tauschii</name>
    <name type="common">Tausch's goatgrass</name>
    <name type="synonym">Aegilops squarrosa</name>
    <dbReference type="NCBI Taxonomy" id="37682"/>
    <lineage>
        <taxon>Eukaryota</taxon>
        <taxon>Viridiplantae</taxon>
        <taxon>Streptophyta</taxon>
        <taxon>Embryophyta</taxon>
        <taxon>Tracheophyta</taxon>
        <taxon>Spermatophyta</taxon>
        <taxon>Magnoliopsida</taxon>
        <taxon>Liliopsida</taxon>
        <taxon>Poales</taxon>
        <taxon>Poaceae</taxon>
        <taxon>BOP clade</taxon>
        <taxon>Pooideae</taxon>
        <taxon>Triticodae</taxon>
        <taxon>Triticeae</taxon>
        <taxon>Triticinae</taxon>
        <taxon>Aegilops</taxon>
    </lineage>
</organism>
<protein>
    <submittedName>
        <fullName evidence="1">Uncharacterized protein</fullName>
    </submittedName>
</protein>
<dbReference type="AlphaFoldDB" id="R7W184"/>
<dbReference type="InterPro" id="IPR001810">
    <property type="entry name" value="F-box_dom"/>
</dbReference>
<dbReference type="PANTHER" id="PTHR32133:SF320">
    <property type="entry name" value="F-BOX DOMAIN-CONTAINING PROTEIN"/>
    <property type="match status" value="1"/>
</dbReference>
<dbReference type="Pfam" id="PF23635">
    <property type="entry name" value="Beta-prop_AT5G49610-like"/>
    <property type="match status" value="1"/>
</dbReference>
<sequence length="459" mass="51780">MTASRRLLPPSPAAPLSPLEVEDLLIEILLRLSPLPSSLPRASAVCKRWRHLISDPDFLVRFRLHHRPNPPLLGFFVTDWMRCLIGFLPLVRPGVPDLVRTNCFCQNHQILSCRHGLLLIFLVKESQFQVWDPVTGVRHLIDPPPAQSLPAWVNGEVLRDARDDDHFKIVLADVEGPRAIACVYSSETSKWGDLVSAVLPPRASIGGPPAMKFSRMNALLVEKSLYWLLFDVPTNFSEAFRGVLCASSILEFDVERQSLSVDRVPANLHHPKDHEISVIKERGVGLCLLIVSGCHVHIWKRKREHNGGTSWVLGITTKLRHLLSPDPQNNGGTSWVLGRTIKLRHLLSPDPQNYAGQISINAFAEYNHVVLLSTSIYYYTVELESLEVRRFQCRGSRYHPFESVYTTGNGGWPDAADLHSMLKRMVSFWSLELKKRATDDYATNFLLSFSADKHSGMKV</sequence>
<dbReference type="EnsemblPlants" id="EMT12837">
    <property type="protein sequence ID" value="EMT12837"/>
    <property type="gene ID" value="F775_02850"/>
</dbReference>
<dbReference type="InterPro" id="IPR056594">
    <property type="entry name" value="AT5G49610-like_b-prop"/>
</dbReference>
<dbReference type="PANTHER" id="PTHR32133">
    <property type="entry name" value="OS07G0120400 PROTEIN"/>
    <property type="match status" value="1"/>
</dbReference>
<reference evidence="1" key="1">
    <citation type="submission" date="2015-06" db="UniProtKB">
        <authorList>
            <consortium name="EnsemblPlants"/>
        </authorList>
    </citation>
    <scope>IDENTIFICATION</scope>
</reference>
<name>R7W184_AEGTA</name>